<dbReference type="NCBIfam" id="TIGR02549">
    <property type="entry name" value="CRISPR_DxTHG"/>
    <property type="match status" value="1"/>
</dbReference>
<accession>Q7MC37</accession>
<evidence type="ECO:0000313" key="2">
    <source>
        <dbReference type="Proteomes" id="UP000002675"/>
    </source>
</evidence>
<dbReference type="Proteomes" id="UP000002675">
    <property type="component" value="Chromosome II"/>
</dbReference>
<dbReference type="PATRIC" id="fig|196600.6.peg.4684"/>
<dbReference type="AlphaFoldDB" id="Q7MC37"/>
<evidence type="ECO:0000313" key="1">
    <source>
        <dbReference type="EMBL" id="BAC97576.1"/>
    </source>
</evidence>
<proteinExistence type="predicted"/>
<dbReference type="InterPro" id="IPR011742">
    <property type="entry name" value="CRISPR-assoc_prot_TM1812"/>
</dbReference>
<dbReference type="HOGENOM" id="CLU_025124_2_0_6"/>
<dbReference type="CDD" id="cd09668">
    <property type="entry name" value="Csx1_III-U"/>
    <property type="match status" value="1"/>
</dbReference>
<dbReference type="NCBIfam" id="TIGR02221">
    <property type="entry name" value="cas_TM1812"/>
    <property type="match status" value="1"/>
</dbReference>
<dbReference type="SUPFAM" id="SSF160980">
    <property type="entry name" value="SSO1389-like"/>
    <property type="match status" value="1"/>
</dbReference>
<protein>
    <recommendedName>
        <fullName evidence="3">TIGR02221 family CRISPR-associated protein</fullName>
    </recommendedName>
</protein>
<reference evidence="1 2" key="1">
    <citation type="journal article" date="2003" name="Genome Res.">
        <title>Comparative genome analysis of Vibrio vulnificus, a marine pathogen.</title>
        <authorList>
            <person name="Chen C.Y."/>
            <person name="Wu K.M."/>
            <person name="Chang Y.C."/>
            <person name="Chang C.H."/>
            <person name="Tsai H.C."/>
            <person name="Liao T.L."/>
            <person name="Liu Y.M."/>
            <person name="Chen H.J."/>
            <person name="Shen A.B."/>
            <person name="Li J.C."/>
            <person name="Su T.L."/>
            <person name="Shao C.P."/>
            <person name="Lee C.T."/>
            <person name="Hor L.I."/>
            <person name="Tsai S.F."/>
        </authorList>
    </citation>
    <scope>NUCLEOTIDE SEQUENCE [LARGE SCALE GENOMIC DNA]</scope>
    <source>
        <strain evidence="1 2">YJ016</strain>
    </source>
</reference>
<dbReference type="RefSeq" id="WP_011152756.1">
    <property type="nucleotide sequence ID" value="NC_005140.1"/>
</dbReference>
<organism evidence="1 2">
    <name type="scientific">Vibrio vulnificus (strain YJ016)</name>
    <dbReference type="NCBI Taxonomy" id="196600"/>
    <lineage>
        <taxon>Bacteria</taxon>
        <taxon>Pseudomonadati</taxon>
        <taxon>Pseudomonadota</taxon>
        <taxon>Gammaproteobacteria</taxon>
        <taxon>Vibrionales</taxon>
        <taxon>Vibrionaceae</taxon>
        <taxon>Vibrio</taxon>
    </lineage>
</organism>
<evidence type="ECO:0008006" key="3">
    <source>
        <dbReference type="Google" id="ProtNLM"/>
    </source>
</evidence>
<gene>
    <name evidence="1" type="ordered locus">VVA1550</name>
</gene>
<dbReference type="InterPro" id="IPR013383">
    <property type="entry name" value="CRISPR-assoc_prot_DxTHG_CS"/>
</dbReference>
<dbReference type="KEGG" id="vvy:VVA1550"/>
<name>Q7MC37_VIBVY</name>
<dbReference type="EMBL" id="BA000038">
    <property type="protein sequence ID" value="BAC97576.1"/>
    <property type="molecule type" value="Genomic_DNA"/>
</dbReference>
<sequence>MKTFVTFIGRGQQDRSSEVKRYQTAVYQFEDGSLTPPVTFVGKTLIEHLAPQKVIVAGTSGSMWDELCPEGLSEDFHLLLMERADQQSVDHVLLKELQDTLNHSSIGPRFHLVLLPDSASESQQVAFFSAITEHIDHHDVITLDITHGFRFMPILAFACIQFLQFVKRVEVDDLLYALLRFNQPSPICSLKQLLEIGKWVNALGQFDHSGDLRVFESLLEKQCWDPQHIRQLCRGAFLERTTNSSDARAQLLPLLNYKWRTPIGELISDEFQSRVSWVRKPKRGERECELAHLYLQRNDFLRALIYGLEGRISKTVDAYQLGDDFQDREAAKNILKDEYGEPFHHLLQLRNNLAHGVRTRTTGKRSWINQAVTDPNLLPDRITALFKQLDI</sequence>